<dbReference type="Proteomes" id="UP000241462">
    <property type="component" value="Unassembled WGS sequence"/>
</dbReference>
<evidence type="ECO:0000256" key="1">
    <source>
        <dbReference type="SAM" id="SignalP"/>
    </source>
</evidence>
<protein>
    <submittedName>
        <fullName evidence="2">Uncharacterized protein</fullName>
    </submittedName>
</protein>
<sequence>MRAEFALIMIAGLTGLASATSLYFTEYSDTACSTEGYNHDAAELMDGGDASTTCVGLEDDTVAIKGYWSVNAGGYLYAYTDTDCSGTLLDSIPLKSCFAVNDFMGWGEDVKAIQFVTRAP</sequence>
<accession>A0A2T3AKZ0</accession>
<evidence type="ECO:0000313" key="2">
    <source>
        <dbReference type="EMBL" id="PSS02251.1"/>
    </source>
</evidence>
<evidence type="ECO:0000313" key="3">
    <source>
        <dbReference type="Proteomes" id="UP000241462"/>
    </source>
</evidence>
<feature type="signal peptide" evidence="1">
    <location>
        <begin position="1"/>
        <end position="19"/>
    </location>
</feature>
<reference evidence="2 3" key="1">
    <citation type="journal article" date="2018" name="Mycol. Prog.">
        <title>Coniella lustricola, a new species from submerged detritus.</title>
        <authorList>
            <person name="Raudabaugh D.B."/>
            <person name="Iturriaga T."/>
            <person name="Carver A."/>
            <person name="Mondo S."/>
            <person name="Pangilinan J."/>
            <person name="Lipzen A."/>
            <person name="He G."/>
            <person name="Amirebrahimi M."/>
            <person name="Grigoriev I.V."/>
            <person name="Miller A.N."/>
        </authorList>
    </citation>
    <scope>NUCLEOTIDE SEQUENCE [LARGE SCALE GENOMIC DNA]</scope>
    <source>
        <strain evidence="2 3">B22-T-1</strain>
    </source>
</reference>
<keyword evidence="3" id="KW-1185">Reference proteome</keyword>
<proteinExistence type="predicted"/>
<feature type="chain" id="PRO_5015711517" evidence="1">
    <location>
        <begin position="20"/>
        <end position="120"/>
    </location>
</feature>
<gene>
    <name evidence="2" type="ORF">BD289DRAFT_422259</name>
</gene>
<dbReference type="InParanoid" id="A0A2T3AKZ0"/>
<keyword evidence="1" id="KW-0732">Signal</keyword>
<name>A0A2T3AKZ0_9PEZI</name>
<organism evidence="2 3">
    <name type="scientific">Coniella lustricola</name>
    <dbReference type="NCBI Taxonomy" id="2025994"/>
    <lineage>
        <taxon>Eukaryota</taxon>
        <taxon>Fungi</taxon>
        <taxon>Dikarya</taxon>
        <taxon>Ascomycota</taxon>
        <taxon>Pezizomycotina</taxon>
        <taxon>Sordariomycetes</taxon>
        <taxon>Sordariomycetidae</taxon>
        <taxon>Diaporthales</taxon>
        <taxon>Schizoparmaceae</taxon>
        <taxon>Coniella</taxon>
    </lineage>
</organism>
<dbReference type="OrthoDB" id="10378695at2759"/>
<dbReference type="EMBL" id="KZ678378">
    <property type="protein sequence ID" value="PSS02251.1"/>
    <property type="molecule type" value="Genomic_DNA"/>
</dbReference>
<dbReference type="AlphaFoldDB" id="A0A2T3AKZ0"/>